<gene>
    <name evidence="2" type="ORF">IAR55_000189</name>
</gene>
<sequence length="360" mass="37921">MSSISNIAASRTNSTNGPTPESLALSASLFTSSISSWIPADFGLAKSDSEKAKDFDLAIREERGGGDRLGLGHPLLDEPRQVSRTGAGLAGLSRKLAGEKKGKGKEDAIPKTKGGSDDEEDEEESRSRSVGKGKMKSKSGVVDMFGGGKKKKRHVVDPTSAVSTAASPGSSNTPQASSTTPAQSSGIEGVPNSANQPSPSWPTNPVEPLSAYPAEINDSNNGNDNEQPTPSKPIAISTTTTPSTPPPPSHTMTSSPGGSGTFPFQGPLALNSPTAEKMLKGKKRALEHDEGEVDADGVEDDDPCRPPRALGTLKKDERGDEKGDDDDEEDKEEHKEQGKVLTKSQLRREKRKRAKLSKAD</sequence>
<accession>A0AAW0Z5X9</accession>
<feature type="compositionally biased region" description="Polar residues" evidence="1">
    <location>
        <begin position="1"/>
        <end position="19"/>
    </location>
</feature>
<feature type="compositionally biased region" description="Polar residues" evidence="1">
    <location>
        <begin position="160"/>
        <end position="203"/>
    </location>
</feature>
<feature type="compositionally biased region" description="Basic and acidic residues" evidence="1">
    <location>
        <begin position="96"/>
        <end position="116"/>
    </location>
</feature>
<dbReference type="GeneID" id="92177449"/>
<feature type="compositionally biased region" description="Low complexity" evidence="1">
    <location>
        <begin position="228"/>
        <end position="242"/>
    </location>
</feature>
<reference evidence="2 3" key="1">
    <citation type="journal article" date="2024" name="bioRxiv">
        <title>Comparative genomics of Cryptococcus and Kwoniella reveals pathogenesis evolution and contrasting karyotype dynamics via intercentromeric recombination or chromosome fusion.</title>
        <authorList>
            <person name="Coelho M.A."/>
            <person name="David-Palma M."/>
            <person name="Shea T."/>
            <person name="Bowers K."/>
            <person name="McGinley-Smith S."/>
            <person name="Mohammad A.W."/>
            <person name="Gnirke A."/>
            <person name="Yurkov A.M."/>
            <person name="Nowrousian M."/>
            <person name="Sun S."/>
            <person name="Cuomo C.A."/>
            <person name="Heitman J."/>
        </authorList>
    </citation>
    <scope>NUCLEOTIDE SEQUENCE [LARGE SCALE GENOMIC DNA]</scope>
    <source>
        <strain evidence="2 3">CBS 13917</strain>
    </source>
</reference>
<protein>
    <submittedName>
        <fullName evidence="2">Uncharacterized protein</fullName>
    </submittedName>
</protein>
<feature type="compositionally biased region" description="Polar residues" evidence="1">
    <location>
        <begin position="217"/>
        <end position="227"/>
    </location>
</feature>
<feature type="region of interest" description="Disordered" evidence="1">
    <location>
        <begin position="1"/>
        <end position="21"/>
    </location>
</feature>
<dbReference type="Proteomes" id="UP001388673">
    <property type="component" value="Unassembled WGS sequence"/>
</dbReference>
<dbReference type="AlphaFoldDB" id="A0AAW0Z5X9"/>
<name>A0AAW0Z5X9_9TREE</name>
<dbReference type="RefSeq" id="XP_066805868.1">
    <property type="nucleotide sequence ID" value="XM_066943326.1"/>
</dbReference>
<feature type="region of interest" description="Disordered" evidence="1">
    <location>
        <begin position="62"/>
        <end position="360"/>
    </location>
</feature>
<feature type="compositionally biased region" description="Acidic residues" evidence="1">
    <location>
        <begin position="289"/>
        <end position="302"/>
    </location>
</feature>
<keyword evidence="3" id="KW-1185">Reference proteome</keyword>
<dbReference type="EMBL" id="JBCAWK010000001">
    <property type="protein sequence ID" value="KAK8869622.1"/>
    <property type="molecule type" value="Genomic_DNA"/>
</dbReference>
<comment type="caution">
    <text evidence="2">The sequence shown here is derived from an EMBL/GenBank/DDBJ whole genome shotgun (WGS) entry which is preliminary data.</text>
</comment>
<proteinExistence type="predicted"/>
<dbReference type="KEGG" id="kne:92177449"/>
<evidence type="ECO:0000313" key="3">
    <source>
        <dbReference type="Proteomes" id="UP001388673"/>
    </source>
</evidence>
<feature type="compositionally biased region" description="Acidic residues" evidence="1">
    <location>
        <begin position="322"/>
        <end position="331"/>
    </location>
</feature>
<feature type="compositionally biased region" description="Basic residues" evidence="1">
    <location>
        <begin position="348"/>
        <end position="360"/>
    </location>
</feature>
<evidence type="ECO:0000256" key="1">
    <source>
        <dbReference type="SAM" id="MobiDB-lite"/>
    </source>
</evidence>
<evidence type="ECO:0000313" key="2">
    <source>
        <dbReference type="EMBL" id="KAK8869622.1"/>
    </source>
</evidence>
<organism evidence="2 3">
    <name type="scientific">Kwoniella newhampshirensis</name>
    <dbReference type="NCBI Taxonomy" id="1651941"/>
    <lineage>
        <taxon>Eukaryota</taxon>
        <taxon>Fungi</taxon>
        <taxon>Dikarya</taxon>
        <taxon>Basidiomycota</taxon>
        <taxon>Agaricomycotina</taxon>
        <taxon>Tremellomycetes</taxon>
        <taxon>Tremellales</taxon>
        <taxon>Cryptococcaceae</taxon>
        <taxon>Kwoniella</taxon>
    </lineage>
</organism>